<organism evidence="1 2">
    <name type="scientific">Acanthamoeba polyphaga mimivirus</name>
    <name type="common">APMV</name>
    <dbReference type="NCBI Taxonomy" id="212035"/>
    <lineage>
        <taxon>Viruses</taxon>
        <taxon>Varidnaviria</taxon>
        <taxon>Bamfordvirae</taxon>
        <taxon>Nucleocytoviricota</taxon>
        <taxon>Megaviricetes</taxon>
        <taxon>Imitervirales</taxon>
        <taxon>Mimiviridae</taxon>
        <taxon>Megamimivirinae</taxon>
        <taxon>Mimivirus</taxon>
        <taxon>Mimivirus bradfordmassiliense</taxon>
    </lineage>
</organism>
<proteinExistence type="predicted"/>
<evidence type="ECO:0000313" key="1">
    <source>
        <dbReference type="EMBL" id="AKI79532.1"/>
    </source>
</evidence>
<dbReference type="Proteomes" id="UP000241474">
    <property type="component" value="Segment"/>
</dbReference>
<dbReference type="EMBL" id="KM982401">
    <property type="protein sequence ID" value="AKI79532.1"/>
    <property type="molecule type" value="Genomic_DNA"/>
</dbReference>
<sequence length="162" mass="19186">MSDLYYNTIISMGTNYYLYFITKDKYRSRELLECHVGYNNILDGINFLGFLVTFMDDLIVYWKFKNLDHKNPDRFREIILVSNTLTLLCRQLINGETVTPIANLYDILKISVQYLGDEYVFKDEYDKIISTSEVIDIFYCENLHTEDFSRDSISGFYISTDF</sequence>
<accession>A0A0G2Y6Z3</accession>
<name>A0A0G2Y6Z3_MIMIV</name>
<evidence type="ECO:0000313" key="2">
    <source>
        <dbReference type="Proteomes" id="UP000241474"/>
    </source>
</evidence>
<organismHost>
    <name type="scientific">Acanthamoeba polyphaga</name>
    <name type="common">Amoeba</name>
    <dbReference type="NCBI Taxonomy" id="5757"/>
</organismHost>
<protein>
    <submittedName>
        <fullName evidence="1">Uncharacterized protein</fullName>
    </submittedName>
</protein>
<reference evidence="1 2" key="1">
    <citation type="submission" date="2014-10" db="EMBL/GenBank/DDBJ databases">
        <title>Pan-genome analysis of Brazilian lineage A amoebal mimiviruses.</title>
        <authorList>
            <person name="Assis F.L."/>
            <person name="Abrahao J.S."/>
            <person name="Kroon E.G."/>
            <person name="Dornas F.P."/>
            <person name="Andrade K.R."/>
            <person name="Borato P.V.M."/>
            <person name="Pilotto M.R."/>
            <person name="Benamar S."/>
            <person name="LaScola B."/>
            <person name="Colson P."/>
        </authorList>
    </citation>
    <scope>NUCLEOTIDE SEQUENCE [LARGE SCALE GENOMIC DNA]</scope>
    <source>
        <strain evidence="1 2">Oyster</strain>
    </source>
</reference>